<organism evidence="2 3">
    <name type="scientific">Labedaea rhizosphaerae</name>
    <dbReference type="NCBI Taxonomy" id="598644"/>
    <lineage>
        <taxon>Bacteria</taxon>
        <taxon>Bacillati</taxon>
        <taxon>Actinomycetota</taxon>
        <taxon>Actinomycetes</taxon>
        <taxon>Pseudonocardiales</taxon>
        <taxon>Pseudonocardiaceae</taxon>
        <taxon>Labedaea</taxon>
    </lineage>
</organism>
<name>A0A4R6SLT6_LABRH</name>
<protein>
    <submittedName>
        <fullName evidence="2">Uncharacterized protein</fullName>
    </submittedName>
</protein>
<accession>A0A4R6SLT6</accession>
<proteinExistence type="predicted"/>
<keyword evidence="1" id="KW-0472">Membrane</keyword>
<comment type="caution">
    <text evidence="2">The sequence shown here is derived from an EMBL/GenBank/DDBJ whole genome shotgun (WGS) entry which is preliminary data.</text>
</comment>
<keyword evidence="1" id="KW-1133">Transmembrane helix</keyword>
<evidence type="ECO:0000313" key="3">
    <source>
        <dbReference type="Proteomes" id="UP000295444"/>
    </source>
</evidence>
<gene>
    <name evidence="2" type="ORF">EV186_101802</name>
</gene>
<feature type="transmembrane region" description="Helical" evidence="1">
    <location>
        <begin position="97"/>
        <end position="119"/>
    </location>
</feature>
<keyword evidence="1" id="KW-0812">Transmembrane</keyword>
<sequence>MLGRAPRWSQWSSFVRAEKWHVTHMMTTRRLSSRGTAARVILGVGALFALIEILFIFLVLLGANAGNAFYRFIHSLAGALALFFPGLFDVSGAKLQVILDYGLAAVFWIVVTGLIARAVA</sequence>
<keyword evidence="3" id="KW-1185">Reference proteome</keyword>
<dbReference type="EMBL" id="SNXZ01000001">
    <property type="protein sequence ID" value="TDQ04844.1"/>
    <property type="molecule type" value="Genomic_DNA"/>
</dbReference>
<feature type="transmembrane region" description="Helical" evidence="1">
    <location>
        <begin position="69"/>
        <end position="90"/>
    </location>
</feature>
<dbReference type="AlphaFoldDB" id="A0A4R6SLT6"/>
<feature type="transmembrane region" description="Helical" evidence="1">
    <location>
        <begin position="40"/>
        <end position="63"/>
    </location>
</feature>
<dbReference type="Proteomes" id="UP000295444">
    <property type="component" value="Unassembled WGS sequence"/>
</dbReference>
<evidence type="ECO:0000256" key="1">
    <source>
        <dbReference type="SAM" id="Phobius"/>
    </source>
</evidence>
<reference evidence="2 3" key="1">
    <citation type="submission" date="2019-03" db="EMBL/GenBank/DDBJ databases">
        <title>Genomic Encyclopedia of Type Strains, Phase IV (KMG-IV): sequencing the most valuable type-strain genomes for metagenomic binning, comparative biology and taxonomic classification.</title>
        <authorList>
            <person name="Goeker M."/>
        </authorList>
    </citation>
    <scope>NUCLEOTIDE SEQUENCE [LARGE SCALE GENOMIC DNA]</scope>
    <source>
        <strain evidence="2 3">DSM 45361</strain>
    </source>
</reference>
<evidence type="ECO:0000313" key="2">
    <source>
        <dbReference type="EMBL" id="TDQ04844.1"/>
    </source>
</evidence>